<sequence length="109" mass="12910">MAGGKDFKRGSAEILADLLSEEKVRRVRDYVQSEEFRTERERIKREAVDRLKELRERYRSRGRSPEKAAREREINLRLAEIEAEAAELRLRLSGLLEEEERLRRELAGL</sequence>
<keyword evidence="1" id="KW-0175">Coiled coil</keyword>
<evidence type="ECO:0000313" key="2">
    <source>
        <dbReference type="EMBL" id="ABG03316.1"/>
    </source>
</evidence>
<reference evidence="2 3" key="1">
    <citation type="submission" date="2006-06" db="EMBL/GenBank/DDBJ databases">
        <title>Complete sequence of Rubrobacter xylanophilus DSM 9941.</title>
        <authorList>
            <consortium name="US DOE Joint Genome Institute"/>
            <person name="Copeland A."/>
            <person name="Lucas S."/>
            <person name="Lapidus A."/>
            <person name="Barry K."/>
            <person name="Detter J.C."/>
            <person name="Glavina del Rio T."/>
            <person name="Hammon N."/>
            <person name="Israni S."/>
            <person name="Dalin E."/>
            <person name="Tice H."/>
            <person name="Pitluck S."/>
            <person name="Munk A.C."/>
            <person name="Brettin T."/>
            <person name="Bruce D."/>
            <person name="Han C."/>
            <person name="Tapia R."/>
            <person name="Gilna P."/>
            <person name="Schmutz J."/>
            <person name="Larimer F."/>
            <person name="Land M."/>
            <person name="Hauser L."/>
            <person name="Kyrpides N."/>
            <person name="Lykidis A."/>
            <person name="da Costa M.S."/>
            <person name="Rainey F.A."/>
            <person name="Empadinhas N."/>
            <person name="Jolivet E."/>
            <person name="Battista J.R."/>
            <person name="Richardson P."/>
        </authorList>
    </citation>
    <scope>NUCLEOTIDE SEQUENCE [LARGE SCALE GENOMIC DNA]</scope>
    <source>
        <strain evidence="3">DSM 9941 / NBRC 16129 / PRD-1</strain>
    </source>
</reference>
<dbReference type="STRING" id="266117.Rxyl_0340"/>
<feature type="coiled-coil region" evidence="1">
    <location>
        <begin position="37"/>
        <end position="105"/>
    </location>
</feature>
<organism evidence="2 3">
    <name type="scientific">Rubrobacter xylanophilus (strain DSM 9941 / JCM 11954 / NBRC 16129 / PRD-1)</name>
    <dbReference type="NCBI Taxonomy" id="266117"/>
    <lineage>
        <taxon>Bacteria</taxon>
        <taxon>Bacillati</taxon>
        <taxon>Actinomycetota</taxon>
        <taxon>Rubrobacteria</taxon>
        <taxon>Rubrobacterales</taxon>
        <taxon>Rubrobacteraceae</taxon>
        <taxon>Rubrobacter</taxon>
    </lineage>
</organism>
<keyword evidence="3" id="KW-1185">Reference proteome</keyword>
<accession>Q1AZ62</accession>
<dbReference type="RefSeq" id="WP_011563334.1">
    <property type="nucleotide sequence ID" value="NC_008148.1"/>
</dbReference>
<dbReference type="AlphaFoldDB" id="Q1AZ62"/>
<dbReference type="OrthoDB" id="5245083at2"/>
<dbReference type="KEGG" id="rxy:Rxyl_0340"/>
<dbReference type="Proteomes" id="UP000006637">
    <property type="component" value="Chromosome"/>
</dbReference>
<gene>
    <name evidence="2" type="ordered locus">Rxyl_0340</name>
</gene>
<proteinExistence type="predicted"/>
<dbReference type="EMBL" id="CP000386">
    <property type="protein sequence ID" value="ABG03316.1"/>
    <property type="molecule type" value="Genomic_DNA"/>
</dbReference>
<dbReference type="HOGENOM" id="CLU_171837_0_0_11"/>
<protein>
    <submittedName>
        <fullName evidence="2">Uncharacterized protein</fullName>
    </submittedName>
</protein>
<evidence type="ECO:0000256" key="1">
    <source>
        <dbReference type="SAM" id="Coils"/>
    </source>
</evidence>
<name>Q1AZ62_RUBXD</name>
<evidence type="ECO:0000313" key="3">
    <source>
        <dbReference type="Proteomes" id="UP000006637"/>
    </source>
</evidence>